<protein>
    <submittedName>
        <fullName evidence="9">Avirulence protein (Avh)</fullName>
    </submittedName>
</protein>
<comment type="subcellular location">
    <subcellularLocation>
        <location evidence="1">Host cell</location>
    </subcellularLocation>
    <subcellularLocation>
        <location evidence="2">Secreted</location>
    </subcellularLocation>
</comment>
<evidence type="ECO:0000256" key="5">
    <source>
        <dbReference type="ARBA" id="ARBA00022729"/>
    </source>
</evidence>
<evidence type="ECO:0000256" key="7">
    <source>
        <dbReference type="SAM" id="SignalP"/>
    </source>
</evidence>
<reference evidence="9 10" key="1">
    <citation type="journal article" date="2017" name="Genome Biol. Evol.">
        <title>Phytophthora megakarya and P. palmivora, closely related causal agents of cacao black pod rot, underwent increases in genome sizes and gene numbers by different mechanisms.</title>
        <authorList>
            <person name="Ali S.S."/>
            <person name="Shao J."/>
            <person name="Lary D.J."/>
            <person name="Kronmiller B."/>
            <person name="Shen D."/>
            <person name="Strem M.D."/>
            <person name="Amoako-Attah I."/>
            <person name="Akrofi A.Y."/>
            <person name="Begoude B.A."/>
            <person name="Ten Hoopen G.M."/>
            <person name="Coulibaly K."/>
            <person name="Kebe B.I."/>
            <person name="Melnick R.L."/>
            <person name="Guiltinan M.J."/>
            <person name="Tyler B.M."/>
            <person name="Meinhardt L.W."/>
            <person name="Bailey B.A."/>
        </authorList>
    </citation>
    <scope>NUCLEOTIDE SEQUENCE [LARGE SCALE GENOMIC DNA]</scope>
    <source>
        <strain evidence="10">sbr112.9</strain>
    </source>
</reference>
<evidence type="ECO:0000259" key="8">
    <source>
        <dbReference type="Pfam" id="PF22748"/>
    </source>
</evidence>
<dbReference type="AlphaFoldDB" id="A0A2P4XI70"/>
<evidence type="ECO:0000256" key="3">
    <source>
        <dbReference type="ARBA" id="ARBA00010400"/>
    </source>
</evidence>
<keyword evidence="4" id="KW-0964">Secreted</keyword>
<dbReference type="Proteomes" id="UP000237271">
    <property type="component" value="Unassembled WGS sequence"/>
</dbReference>
<feature type="chain" id="PRO_5015123852" evidence="7">
    <location>
        <begin position="21"/>
        <end position="197"/>
    </location>
</feature>
<evidence type="ECO:0000256" key="2">
    <source>
        <dbReference type="ARBA" id="ARBA00004613"/>
    </source>
</evidence>
<comment type="caution">
    <text evidence="9">The sequence shown here is derived from an EMBL/GenBank/DDBJ whole genome shotgun (WGS) entry which is preliminary data.</text>
</comment>
<dbReference type="GO" id="GO:0005576">
    <property type="term" value="C:extracellular region"/>
    <property type="evidence" value="ECO:0007669"/>
    <property type="project" value="UniProtKB-SubCell"/>
</dbReference>
<evidence type="ECO:0000313" key="9">
    <source>
        <dbReference type="EMBL" id="POM65234.1"/>
    </source>
</evidence>
<keyword evidence="6" id="KW-0843">Virulence</keyword>
<name>A0A2P4XI70_9STRA</name>
<feature type="non-terminal residue" evidence="9">
    <location>
        <position position="197"/>
    </location>
</feature>
<dbReference type="InterPro" id="IPR054463">
    <property type="entry name" value="PexRD54_WY"/>
</dbReference>
<dbReference type="OrthoDB" id="90019at2759"/>
<feature type="domain" description="RxLR effector PexRD54 WY" evidence="8">
    <location>
        <begin position="85"/>
        <end position="123"/>
    </location>
</feature>
<dbReference type="EMBL" id="NCKW01010414">
    <property type="protein sequence ID" value="POM65234.1"/>
    <property type="molecule type" value="Genomic_DNA"/>
</dbReference>
<feature type="signal peptide" evidence="7">
    <location>
        <begin position="1"/>
        <end position="20"/>
    </location>
</feature>
<evidence type="ECO:0000256" key="1">
    <source>
        <dbReference type="ARBA" id="ARBA00004340"/>
    </source>
</evidence>
<keyword evidence="5 7" id="KW-0732">Signal</keyword>
<evidence type="ECO:0000256" key="6">
    <source>
        <dbReference type="ARBA" id="ARBA00023026"/>
    </source>
</evidence>
<gene>
    <name evidence="9" type="ORF">PHPALM_19081</name>
</gene>
<sequence>MKLCYYGLWMSAIFVASVDASSKLTLVSPSISRPEPAIQTGAVPLERSLRVNEVWNEEHEERVGTGAAETLKSVLTPSVVSPATIKRLVDSQKSPIDAFKWLKLNFAGAKLFRKPKFNAWVDYMRQLNTNNPEEAMFKVLRTSYTDKALSRMLIAAKRGSDSDDIITKLQAEQLRYWASKEKSADDVFNLLQLNNKV</sequence>
<accession>A0A2P4XI70</accession>
<dbReference type="GO" id="GO:0043657">
    <property type="term" value="C:host cell"/>
    <property type="evidence" value="ECO:0007669"/>
    <property type="project" value="UniProtKB-SubCell"/>
</dbReference>
<proteinExistence type="inferred from homology"/>
<keyword evidence="10" id="KW-1185">Reference proteome</keyword>
<organism evidence="9 10">
    <name type="scientific">Phytophthora palmivora</name>
    <dbReference type="NCBI Taxonomy" id="4796"/>
    <lineage>
        <taxon>Eukaryota</taxon>
        <taxon>Sar</taxon>
        <taxon>Stramenopiles</taxon>
        <taxon>Oomycota</taxon>
        <taxon>Peronosporomycetes</taxon>
        <taxon>Peronosporales</taxon>
        <taxon>Peronosporaceae</taxon>
        <taxon>Phytophthora</taxon>
    </lineage>
</organism>
<evidence type="ECO:0000256" key="4">
    <source>
        <dbReference type="ARBA" id="ARBA00022525"/>
    </source>
</evidence>
<evidence type="ECO:0000313" key="10">
    <source>
        <dbReference type="Proteomes" id="UP000237271"/>
    </source>
</evidence>
<comment type="similarity">
    <text evidence="3">Belongs to the RxLR effector family.</text>
</comment>
<dbReference type="Pfam" id="PF22748">
    <property type="entry name" value="PexRD54_WY"/>
    <property type="match status" value="1"/>
</dbReference>